<evidence type="ECO:0000313" key="1">
    <source>
        <dbReference type="EMBL" id="KAJ1099323.1"/>
    </source>
</evidence>
<reference evidence="1" key="1">
    <citation type="journal article" date="2022" name="bioRxiv">
        <title>Sequencing and chromosome-scale assembly of the giantPleurodeles waltlgenome.</title>
        <authorList>
            <person name="Brown T."/>
            <person name="Elewa A."/>
            <person name="Iarovenko S."/>
            <person name="Subramanian E."/>
            <person name="Araus A.J."/>
            <person name="Petzold A."/>
            <person name="Susuki M."/>
            <person name="Suzuki K.-i.T."/>
            <person name="Hayashi T."/>
            <person name="Toyoda A."/>
            <person name="Oliveira C."/>
            <person name="Osipova E."/>
            <person name="Leigh N.D."/>
            <person name="Simon A."/>
            <person name="Yun M.H."/>
        </authorList>
    </citation>
    <scope>NUCLEOTIDE SEQUENCE</scope>
    <source>
        <strain evidence="1">20211129_DDA</strain>
        <tissue evidence="1">Liver</tissue>
    </source>
</reference>
<comment type="caution">
    <text evidence="1">The sequence shown here is derived from an EMBL/GenBank/DDBJ whole genome shotgun (WGS) entry which is preliminary data.</text>
</comment>
<accession>A0AAV7M7U3</accession>
<gene>
    <name evidence="1" type="ORF">NDU88_004425</name>
</gene>
<evidence type="ECO:0000313" key="2">
    <source>
        <dbReference type="Proteomes" id="UP001066276"/>
    </source>
</evidence>
<protein>
    <submittedName>
        <fullName evidence="1">Uncharacterized protein</fullName>
    </submittedName>
</protein>
<dbReference type="Proteomes" id="UP001066276">
    <property type="component" value="Chromosome 10"/>
</dbReference>
<keyword evidence="2" id="KW-1185">Reference proteome</keyword>
<name>A0AAV7M7U3_PLEWA</name>
<dbReference type="EMBL" id="JANPWB010000014">
    <property type="protein sequence ID" value="KAJ1099323.1"/>
    <property type="molecule type" value="Genomic_DNA"/>
</dbReference>
<proteinExistence type="predicted"/>
<organism evidence="1 2">
    <name type="scientific">Pleurodeles waltl</name>
    <name type="common">Iberian ribbed newt</name>
    <dbReference type="NCBI Taxonomy" id="8319"/>
    <lineage>
        <taxon>Eukaryota</taxon>
        <taxon>Metazoa</taxon>
        <taxon>Chordata</taxon>
        <taxon>Craniata</taxon>
        <taxon>Vertebrata</taxon>
        <taxon>Euteleostomi</taxon>
        <taxon>Amphibia</taxon>
        <taxon>Batrachia</taxon>
        <taxon>Caudata</taxon>
        <taxon>Salamandroidea</taxon>
        <taxon>Salamandridae</taxon>
        <taxon>Pleurodelinae</taxon>
        <taxon>Pleurodeles</taxon>
    </lineage>
</organism>
<dbReference type="AlphaFoldDB" id="A0AAV7M7U3"/>
<sequence>MTEELIRDQLIMQCREKKIQERLWVAKDPSLMEAIGMAKVIEESQRCMKELSRRDKAMDVAVINPDQQDSDENEVCEAKKKGYSLSRSKVVCPCFRFIMLIFDL</sequence>